<feature type="transmembrane region" description="Helical" evidence="1">
    <location>
        <begin position="160"/>
        <end position="178"/>
    </location>
</feature>
<dbReference type="AlphaFoldDB" id="A0A268EML9"/>
<feature type="transmembrane region" description="Helical" evidence="1">
    <location>
        <begin position="185"/>
        <end position="207"/>
    </location>
</feature>
<feature type="transmembrane region" description="Helical" evidence="1">
    <location>
        <begin position="73"/>
        <end position="94"/>
    </location>
</feature>
<accession>A0A268EML9</accession>
<protein>
    <recommendedName>
        <fullName evidence="4">ABC transporter permease</fullName>
    </recommendedName>
</protein>
<comment type="caution">
    <text evidence="2">The sequence shown here is derived from an EMBL/GenBank/DDBJ whole genome shotgun (WGS) entry which is preliminary data.</text>
</comment>
<evidence type="ECO:0000313" key="2">
    <source>
        <dbReference type="EMBL" id="PAD74361.1"/>
    </source>
</evidence>
<proteinExistence type="predicted"/>
<feature type="transmembrane region" description="Helical" evidence="1">
    <location>
        <begin position="115"/>
        <end position="140"/>
    </location>
</feature>
<sequence length="258" mass="27498">MRLFWVFFHKEVIEAARSYKWIWVPAVFLLLGVMQPVMMYYLPDILRASGELPPEAAALITTPPPEEIIASTLSQFSTIGLLVLVLSAMNIVAGERTSGTTEMILSRSSSVLTMMTAKWAATMSLLLLSFALGYAGAVYYTYQLIGPLEWGTLAGAGAVYAVWLAWIVTLLLPLGAVFRGPAAAFLSLGIAAALTLLASLLPSQLPWSPGRLSAIATAMLTGESSPTFAPALAAVLLIILSTVAASVLLRRRPLSAQA</sequence>
<name>A0A268EML9_9BACL</name>
<evidence type="ECO:0000256" key="1">
    <source>
        <dbReference type="SAM" id="Phobius"/>
    </source>
</evidence>
<keyword evidence="1" id="KW-1133">Transmembrane helix</keyword>
<evidence type="ECO:0000313" key="3">
    <source>
        <dbReference type="Proteomes" id="UP000215596"/>
    </source>
</evidence>
<dbReference type="EMBL" id="NPBY01000058">
    <property type="protein sequence ID" value="PAD74361.1"/>
    <property type="molecule type" value="Genomic_DNA"/>
</dbReference>
<feature type="transmembrane region" description="Helical" evidence="1">
    <location>
        <begin position="21"/>
        <end position="42"/>
    </location>
</feature>
<dbReference type="Proteomes" id="UP000215596">
    <property type="component" value="Unassembled WGS sequence"/>
</dbReference>
<feature type="transmembrane region" description="Helical" evidence="1">
    <location>
        <begin position="227"/>
        <end position="249"/>
    </location>
</feature>
<dbReference type="OrthoDB" id="4187110at2"/>
<keyword evidence="1" id="KW-0472">Membrane</keyword>
<reference evidence="2 3" key="1">
    <citation type="submission" date="2017-07" db="EMBL/GenBank/DDBJ databases">
        <title>Isolation and whole genome analysis of endospore-forming bacteria from heroin.</title>
        <authorList>
            <person name="Kalinowski J."/>
            <person name="Ahrens B."/>
            <person name="Al-Dilaimi A."/>
            <person name="Winkler A."/>
            <person name="Wibberg D."/>
            <person name="Schleenbecker U."/>
            <person name="Ruckert C."/>
            <person name="Wolfel R."/>
            <person name="Grass G."/>
        </authorList>
    </citation>
    <scope>NUCLEOTIDE SEQUENCE [LARGE SCALE GENOMIC DNA]</scope>
    <source>
        <strain evidence="2 3">7537-G1</strain>
    </source>
</reference>
<keyword evidence="1" id="KW-0812">Transmembrane</keyword>
<organism evidence="2 3">
    <name type="scientific">Paenibacillus campinasensis</name>
    <dbReference type="NCBI Taxonomy" id="66347"/>
    <lineage>
        <taxon>Bacteria</taxon>
        <taxon>Bacillati</taxon>
        <taxon>Bacillota</taxon>
        <taxon>Bacilli</taxon>
        <taxon>Bacillales</taxon>
        <taxon>Paenibacillaceae</taxon>
        <taxon>Paenibacillus</taxon>
    </lineage>
</organism>
<dbReference type="RefSeq" id="WP_095266620.1">
    <property type="nucleotide sequence ID" value="NZ_NPBY01000058.1"/>
</dbReference>
<gene>
    <name evidence="2" type="ORF">CHH67_18130</name>
</gene>
<evidence type="ECO:0008006" key="4">
    <source>
        <dbReference type="Google" id="ProtNLM"/>
    </source>
</evidence>